<evidence type="ECO:0008006" key="5">
    <source>
        <dbReference type="Google" id="ProtNLM"/>
    </source>
</evidence>
<feature type="transmembrane region" description="Helical" evidence="2">
    <location>
        <begin position="206"/>
        <end position="227"/>
    </location>
</feature>
<dbReference type="Proteomes" id="UP000653076">
    <property type="component" value="Unassembled WGS sequence"/>
</dbReference>
<evidence type="ECO:0000256" key="2">
    <source>
        <dbReference type="SAM" id="Phobius"/>
    </source>
</evidence>
<accession>A0ABQ4J4B0</accession>
<feature type="region of interest" description="Disordered" evidence="1">
    <location>
        <begin position="398"/>
        <end position="417"/>
    </location>
</feature>
<feature type="transmembrane region" description="Helical" evidence="2">
    <location>
        <begin position="140"/>
        <end position="164"/>
    </location>
</feature>
<protein>
    <recommendedName>
        <fullName evidence="5">Conjugal transfer protein TrbL</fullName>
    </recommendedName>
</protein>
<keyword evidence="2" id="KW-1133">Transmembrane helix</keyword>
<feature type="compositionally biased region" description="Gly residues" evidence="1">
    <location>
        <begin position="318"/>
        <end position="370"/>
    </location>
</feature>
<evidence type="ECO:0000256" key="1">
    <source>
        <dbReference type="SAM" id="MobiDB-lite"/>
    </source>
</evidence>
<gene>
    <name evidence="3" type="ORF">Vqi01_01590</name>
</gene>
<reference evidence="3 4" key="1">
    <citation type="submission" date="2021-01" db="EMBL/GenBank/DDBJ databases">
        <title>Whole genome shotgun sequence of Verrucosispora qiuiae NBRC 106684.</title>
        <authorList>
            <person name="Komaki H."/>
            <person name="Tamura T."/>
        </authorList>
    </citation>
    <scope>NUCLEOTIDE SEQUENCE [LARGE SCALE GENOMIC DNA]</scope>
    <source>
        <strain evidence="3 4">NBRC 106684</strain>
    </source>
</reference>
<feature type="region of interest" description="Disordered" evidence="1">
    <location>
        <begin position="304"/>
        <end position="380"/>
    </location>
</feature>
<comment type="caution">
    <text evidence="3">The sequence shown here is derived from an EMBL/GenBank/DDBJ whole genome shotgun (WGS) entry which is preliminary data.</text>
</comment>
<keyword evidence="2" id="KW-0812">Transmembrane</keyword>
<feature type="transmembrane region" description="Helical" evidence="2">
    <location>
        <begin position="247"/>
        <end position="268"/>
    </location>
</feature>
<keyword evidence="4" id="KW-1185">Reference proteome</keyword>
<name>A0ABQ4J4B0_9ACTN</name>
<keyword evidence="2" id="KW-0472">Membrane</keyword>
<organism evidence="3 4">
    <name type="scientific">Micromonospora qiuiae</name>
    <dbReference type="NCBI Taxonomy" id="502268"/>
    <lineage>
        <taxon>Bacteria</taxon>
        <taxon>Bacillati</taxon>
        <taxon>Actinomycetota</taxon>
        <taxon>Actinomycetes</taxon>
        <taxon>Micromonosporales</taxon>
        <taxon>Micromonosporaceae</taxon>
        <taxon>Micromonospora</taxon>
    </lineage>
</organism>
<feature type="compositionally biased region" description="Low complexity" evidence="1">
    <location>
        <begin position="371"/>
        <end position="380"/>
    </location>
</feature>
<dbReference type="RefSeq" id="WP_204031943.1">
    <property type="nucleotide sequence ID" value="NZ_BOPC01000002.1"/>
</dbReference>
<feature type="transmembrane region" description="Helical" evidence="2">
    <location>
        <begin position="68"/>
        <end position="87"/>
    </location>
</feature>
<sequence>MECATGDAVYIGTIGQVVGFFERGIDGILSDIASAILGAAVELFANLGDIPTIGDEALNDKIQLQTNWLVVTIAVASLLVASFRMALERKGQPIVVALMGLVRMVLTVSAAWWVAIWLASEADSYTHHLYEQGIKAQLKLIANCGTDGLTAFLLIIIGLLLLIAGCIHVILMYIRLGVMVLLTGTLPLAAAASMSEWGGNWWRKHIAWMVAWLAFKPVVGLIMYSGAAMIGATSELNGADSARHYKLAGAAILLLAAVALPALMRLVVPAMASMGSGNGAGAGVGAGAAAAGAVASGAKKIAGGGGSGSASAGRPRGPSGGSSAAGGGSSAAGGGSGGGRAASGSGGRPSGGSGGGSDSRSAGGPGGGSTAGRAARGAAGAAAATVGAAATAVQAVASTHKHASRIASGAIPYRDRD</sequence>
<feature type="transmembrane region" description="Helical" evidence="2">
    <location>
        <begin position="93"/>
        <end position="119"/>
    </location>
</feature>
<proteinExistence type="predicted"/>
<evidence type="ECO:0000313" key="3">
    <source>
        <dbReference type="EMBL" id="GIJ24997.1"/>
    </source>
</evidence>
<evidence type="ECO:0000313" key="4">
    <source>
        <dbReference type="Proteomes" id="UP000653076"/>
    </source>
</evidence>
<dbReference type="EMBL" id="BOPC01000002">
    <property type="protein sequence ID" value="GIJ24997.1"/>
    <property type="molecule type" value="Genomic_DNA"/>
</dbReference>